<accession>A0A444VPL6</accession>
<dbReference type="InterPro" id="IPR032710">
    <property type="entry name" value="NTF2-like_dom_sf"/>
</dbReference>
<evidence type="ECO:0000313" key="3">
    <source>
        <dbReference type="Proteomes" id="UP000290261"/>
    </source>
</evidence>
<protein>
    <recommendedName>
        <fullName evidence="1">DUF4440 domain-containing protein</fullName>
    </recommendedName>
</protein>
<evidence type="ECO:0000259" key="1">
    <source>
        <dbReference type="Pfam" id="PF14534"/>
    </source>
</evidence>
<name>A0A444VPL6_9FLAO</name>
<dbReference type="EMBL" id="JJMP01000001">
    <property type="protein sequence ID" value="RYC52757.1"/>
    <property type="molecule type" value="Genomic_DNA"/>
</dbReference>
<gene>
    <name evidence="2" type="ORF">DN53_00635</name>
</gene>
<evidence type="ECO:0000313" key="2">
    <source>
        <dbReference type="EMBL" id="RYC52757.1"/>
    </source>
</evidence>
<dbReference type="SUPFAM" id="SSF54427">
    <property type="entry name" value="NTF2-like"/>
    <property type="match status" value="1"/>
</dbReference>
<comment type="caution">
    <text evidence="2">The sequence shown here is derived from an EMBL/GenBank/DDBJ whole genome shotgun (WGS) entry which is preliminary data.</text>
</comment>
<sequence>MDSIQNHILFLKENRKLVLFFYIQQSFNQQKMKQLTAMVLFCTFVLSYGQRPPKDIPQEVLEAIKTEVWIPFMEAYDQSDSQKLKSIHTQDIFRVTQDQNQVETGESYLEEFGDFVETVKTRGSQIGIAFAIRSTALNDAGDMAYQTGYYRFSSKRSDDESLVVRGYGEFNVGLRKENGTWKIWLDADKHIQLSPEDFNAEEILYELGKS</sequence>
<reference evidence="2 3" key="1">
    <citation type="submission" date="2014-04" db="EMBL/GenBank/DDBJ databases">
        <title>Whole genome of Muricauda olearia.</title>
        <authorList>
            <person name="Zhang X.-H."/>
            <person name="Tang K."/>
        </authorList>
    </citation>
    <scope>NUCLEOTIDE SEQUENCE [LARGE SCALE GENOMIC DNA]</scope>
    <source>
        <strain evidence="2 3">Th120</strain>
    </source>
</reference>
<organism evidence="2 3">
    <name type="scientific">Flagellimonas olearia</name>
    <dbReference type="NCBI Taxonomy" id="552546"/>
    <lineage>
        <taxon>Bacteria</taxon>
        <taxon>Pseudomonadati</taxon>
        <taxon>Bacteroidota</taxon>
        <taxon>Flavobacteriia</taxon>
        <taxon>Flavobacteriales</taxon>
        <taxon>Flavobacteriaceae</taxon>
        <taxon>Flagellimonas</taxon>
    </lineage>
</organism>
<keyword evidence="3" id="KW-1185">Reference proteome</keyword>
<dbReference type="Pfam" id="PF14534">
    <property type="entry name" value="DUF4440"/>
    <property type="match status" value="1"/>
</dbReference>
<proteinExistence type="predicted"/>
<dbReference type="Gene3D" id="3.10.450.50">
    <property type="match status" value="1"/>
</dbReference>
<feature type="domain" description="DUF4440" evidence="1">
    <location>
        <begin position="72"/>
        <end position="183"/>
    </location>
</feature>
<dbReference type="InterPro" id="IPR027843">
    <property type="entry name" value="DUF4440"/>
</dbReference>
<dbReference type="Proteomes" id="UP000290261">
    <property type="component" value="Unassembled WGS sequence"/>
</dbReference>
<dbReference type="AlphaFoldDB" id="A0A444VPL6"/>